<keyword evidence="1" id="KW-0812">Transmembrane</keyword>
<protein>
    <submittedName>
        <fullName evidence="2">Uncharacterized protein</fullName>
    </submittedName>
</protein>
<dbReference type="KEGG" id="hhg:XM38_026430"/>
<keyword evidence="1" id="KW-1133">Transmembrane helix</keyword>
<sequence>MRPDVLINIFNVFMIALVSFQVLYQKQRFTLG</sequence>
<dbReference type="EMBL" id="CP021983">
    <property type="protein sequence ID" value="ASC71689.1"/>
    <property type="molecule type" value="Genomic_DNA"/>
</dbReference>
<keyword evidence="3" id="KW-1185">Reference proteome</keyword>
<organism evidence="2 3">
    <name type="scientific">Halomicronema hongdechloris C2206</name>
    <dbReference type="NCBI Taxonomy" id="1641165"/>
    <lineage>
        <taxon>Bacteria</taxon>
        <taxon>Bacillati</taxon>
        <taxon>Cyanobacteriota</taxon>
        <taxon>Cyanophyceae</taxon>
        <taxon>Nodosilineales</taxon>
        <taxon>Nodosilineaceae</taxon>
        <taxon>Halomicronema</taxon>
    </lineage>
</organism>
<accession>A0A1Z3HN15</accession>
<keyword evidence="1" id="KW-0472">Membrane</keyword>
<evidence type="ECO:0000256" key="1">
    <source>
        <dbReference type="SAM" id="Phobius"/>
    </source>
</evidence>
<gene>
    <name evidence="2" type="ORF">XM38_026430</name>
</gene>
<evidence type="ECO:0000313" key="3">
    <source>
        <dbReference type="Proteomes" id="UP000191901"/>
    </source>
</evidence>
<proteinExistence type="predicted"/>
<dbReference type="AlphaFoldDB" id="A0A1Z3HN15"/>
<dbReference type="Proteomes" id="UP000191901">
    <property type="component" value="Chromosome"/>
</dbReference>
<evidence type="ECO:0000313" key="2">
    <source>
        <dbReference type="EMBL" id="ASC71689.1"/>
    </source>
</evidence>
<feature type="transmembrane region" description="Helical" evidence="1">
    <location>
        <begin position="6"/>
        <end position="24"/>
    </location>
</feature>
<reference evidence="2 3" key="1">
    <citation type="journal article" date="2016" name="Biochim. Biophys. Acta">
        <title>Characterization of red-shifted phycobilisomes isolated from the chlorophyll f-containing cyanobacterium Halomicronema hongdechloris.</title>
        <authorList>
            <person name="Li Y."/>
            <person name="Lin Y."/>
            <person name="Garvey C.J."/>
            <person name="Birch D."/>
            <person name="Corkery R.W."/>
            <person name="Loughlin P.C."/>
            <person name="Scheer H."/>
            <person name="Willows R.D."/>
            <person name="Chen M."/>
        </authorList>
    </citation>
    <scope>NUCLEOTIDE SEQUENCE [LARGE SCALE GENOMIC DNA]</scope>
    <source>
        <strain evidence="2 3">C2206</strain>
    </source>
</reference>
<name>A0A1Z3HN15_9CYAN</name>